<proteinExistence type="predicted"/>
<name>A0A6J7DHV5_9ZZZZ</name>
<protein>
    <submittedName>
        <fullName evidence="1">Unannotated protein</fullName>
    </submittedName>
</protein>
<accession>A0A6J7DHV5</accession>
<organism evidence="1">
    <name type="scientific">freshwater metagenome</name>
    <dbReference type="NCBI Taxonomy" id="449393"/>
    <lineage>
        <taxon>unclassified sequences</taxon>
        <taxon>metagenomes</taxon>
        <taxon>ecological metagenomes</taxon>
    </lineage>
</organism>
<reference evidence="1" key="1">
    <citation type="submission" date="2020-05" db="EMBL/GenBank/DDBJ databases">
        <authorList>
            <person name="Chiriac C."/>
            <person name="Salcher M."/>
            <person name="Ghai R."/>
            <person name="Kavagutti S V."/>
        </authorList>
    </citation>
    <scope>NUCLEOTIDE SEQUENCE</scope>
</reference>
<evidence type="ECO:0000313" key="1">
    <source>
        <dbReference type="EMBL" id="CAB4870237.1"/>
    </source>
</evidence>
<dbReference type="EMBL" id="CAFBLV010000094">
    <property type="protein sequence ID" value="CAB4870237.1"/>
    <property type="molecule type" value="Genomic_DNA"/>
</dbReference>
<sequence>MGEEKGVALLQVRLDGFQVQLLLHGVRGQDHDDVSLGSSRSWVNYPQAGFFSPASSLRTIAEANSNIDARVA</sequence>
<gene>
    <name evidence="1" type="ORF">UFOPK3425_00592</name>
</gene>
<dbReference type="AlphaFoldDB" id="A0A6J7DHV5"/>